<evidence type="ECO:0000259" key="3">
    <source>
        <dbReference type="Pfam" id="PF00135"/>
    </source>
</evidence>
<comment type="caution">
    <text evidence="4">The sequence shown here is derived from an EMBL/GenBank/DDBJ whole genome shotgun (WGS) entry which is preliminary data.</text>
</comment>
<dbReference type="Proteomes" id="UP000737391">
    <property type="component" value="Unassembled WGS sequence"/>
</dbReference>
<dbReference type="Pfam" id="PF00135">
    <property type="entry name" value="COesterase"/>
    <property type="match status" value="1"/>
</dbReference>
<evidence type="ECO:0000313" key="5">
    <source>
        <dbReference type="Proteomes" id="UP000737391"/>
    </source>
</evidence>
<feature type="chain" id="PRO_5040220361" evidence="2">
    <location>
        <begin position="20"/>
        <end position="500"/>
    </location>
</feature>
<feature type="region of interest" description="Disordered" evidence="1">
    <location>
        <begin position="470"/>
        <end position="500"/>
    </location>
</feature>
<accession>A0A9P5BEV7</accession>
<dbReference type="InterPro" id="IPR019819">
    <property type="entry name" value="Carboxylesterase_B_CS"/>
</dbReference>
<dbReference type="InterPro" id="IPR029058">
    <property type="entry name" value="AB_hydrolase_fold"/>
</dbReference>
<dbReference type="PANTHER" id="PTHR11559">
    <property type="entry name" value="CARBOXYLESTERASE"/>
    <property type="match status" value="1"/>
</dbReference>
<evidence type="ECO:0000313" key="4">
    <source>
        <dbReference type="EMBL" id="KAF4500774.1"/>
    </source>
</evidence>
<keyword evidence="2" id="KW-0732">Signal</keyword>
<name>A0A9P5BEV7_9HYPO</name>
<sequence length="500" mass="54683">MESPYRMILLAALLPFSVAVSPTVDLGYSKYKGNVLDNGVSEWLGVRYAAAPVKDLRFKLPQDPIRMRAVQDATKRGPVCIGTDSDPMIISDTQSEDCLFLNIWAPTKASAKDKLPVYIYIQGGGFNGNSNANANGTALVVAGDLDMIVVSINYRVGVYGFLNDADQITPNIGLHEQRKTFQWVQKHISKFCGNPDHVVIGGESAGAVSVSLHLNAYGGKDEGLFHGAIAQSISFGSLLTEKESVYQFNTLAVRLGYVGAKKDILPCIRSKSPQEIQKINKNLPNLGSTTPPQFMWTPSIDGKLVPDVTYRAYEEGKFVKVPLMAGDDTNGGTVFTPVNTSSLVESNEFIKANFPLITLEQLGQINDLYPNRNESCPNPGCWWRQPSGDPAQIAAGYGVPHVVENQAVFGPGPGSPASYLNGGKNVPVVPVIQAYWASFIRTLDPNTHRDKSAVKWEQWTEKGRRRLKVETGGKTKMEKPSKDLQKKCDHWADIGPSIRQ</sequence>
<dbReference type="PROSITE" id="PS00941">
    <property type="entry name" value="CARBOXYLESTERASE_B_2"/>
    <property type="match status" value="1"/>
</dbReference>
<dbReference type="InterPro" id="IPR002018">
    <property type="entry name" value="CarbesteraseB"/>
</dbReference>
<feature type="domain" description="Carboxylesterase type B" evidence="3">
    <location>
        <begin position="22"/>
        <end position="343"/>
    </location>
</feature>
<protein>
    <submittedName>
        <fullName evidence="4">Cholinesterase</fullName>
    </submittedName>
</protein>
<evidence type="ECO:0000256" key="1">
    <source>
        <dbReference type="SAM" id="MobiDB-lite"/>
    </source>
</evidence>
<dbReference type="InterPro" id="IPR050309">
    <property type="entry name" value="Type-B_Carboxylest/Lipase"/>
</dbReference>
<feature type="signal peptide" evidence="2">
    <location>
        <begin position="1"/>
        <end position="19"/>
    </location>
</feature>
<dbReference type="AlphaFoldDB" id="A0A9P5BEV7"/>
<dbReference type="SUPFAM" id="SSF53474">
    <property type="entry name" value="alpha/beta-Hydrolases"/>
    <property type="match status" value="1"/>
</dbReference>
<gene>
    <name evidence="4" type="ORF">FAGAP_3056</name>
</gene>
<reference evidence="4" key="1">
    <citation type="submission" date="2020-01" db="EMBL/GenBank/DDBJ databases">
        <title>Identification and distribution of gene clusters putatively required for synthesis of sphingolipid metabolism inhibitors in phylogenetically diverse species of the filamentous fungus Fusarium.</title>
        <authorList>
            <person name="Kim H.-S."/>
            <person name="Busman M."/>
            <person name="Brown D.W."/>
            <person name="Divon H."/>
            <person name="Uhlig S."/>
            <person name="Proctor R.H."/>
        </authorList>
    </citation>
    <scope>NUCLEOTIDE SEQUENCE</scope>
    <source>
        <strain evidence="4">NRRL 31653</strain>
    </source>
</reference>
<dbReference type="Gene3D" id="3.40.50.1820">
    <property type="entry name" value="alpha/beta hydrolase"/>
    <property type="match status" value="2"/>
</dbReference>
<feature type="compositionally biased region" description="Basic and acidic residues" evidence="1">
    <location>
        <begin position="470"/>
        <end position="492"/>
    </location>
</feature>
<organism evidence="4 5">
    <name type="scientific">Fusarium agapanthi</name>
    <dbReference type="NCBI Taxonomy" id="1803897"/>
    <lineage>
        <taxon>Eukaryota</taxon>
        <taxon>Fungi</taxon>
        <taxon>Dikarya</taxon>
        <taxon>Ascomycota</taxon>
        <taxon>Pezizomycotina</taxon>
        <taxon>Sordariomycetes</taxon>
        <taxon>Hypocreomycetidae</taxon>
        <taxon>Hypocreales</taxon>
        <taxon>Nectriaceae</taxon>
        <taxon>Fusarium</taxon>
        <taxon>Fusarium fujikuroi species complex</taxon>
    </lineage>
</organism>
<dbReference type="EMBL" id="LUFC02000173">
    <property type="protein sequence ID" value="KAF4500774.1"/>
    <property type="molecule type" value="Genomic_DNA"/>
</dbReference>
<keyword evidence="5" id="KW-1185">Reference proteome</keyword>
<dbReference type="OrthoDB" id="408631at2759"/>
<evidence type="ECO:0000256" key="2">
    <source>
        <dbReference type="SAM" id="SignalP"/>
    </source>
</evidence>
<proteinExistence type="predicted"/>